<dbReference type="EMBL" id="JABSTV010001245">
    <property type="protein sequence ID" value="KAH7983092.1"/>
    <property type="molecule type" value="Genomic_DNA"/>
</dbReference>
<dbReference type="AlphaFoldDB" id="A0A9D4T921"/>
<evidence type="ECO:0000313" key="3">
    <source>
        <dbReference type="EMBL" id="KAH7983092.1"/>
    </source>
</evidence>
<feature type="region of interest" description="Disordered" evidence="2">
    <location>
        <begin position="209"/>
        <end position="232"/>
    </location>
</feature>
<accession>A0A9D4T921</accession>
<evidence type="ECO:0000256" key="1">
    <source>
        <dbReference type="SAM" id="Coils"/>
    </source>
</evidence>
<organism evidence="3 4">
    <name type="scientific">Rhipicephalus sanguineus</name>
    <name type="common">Brown dog tick</name>
    <name type="synonym">Ixodes sanguineus</name>
    <dbReference type="NCBI Taxonomy" id="34632"/>
    <lineage>
        <taxon>Eukaryota</taxon>
        <taxon>Metazoa</taxon>
        <taxon>Ecdysozoa</taxon>
        <taxon>Arthropoda</taxon>
        <taxon>Chelicerata</taxon>
        <taxon>Arachnida</taxon>
        <taxon>Acari</taxon>
        <taxon>Parasitiformes</taxon>
        <taxon>Ixodida</taxon>
        <taxon>Ixodoidea</taxon>
        <taxon>Ixodidae</taxon>
        <taxon>Rhipicephalinae</taxon>
        <taxon>Rhipicephalus</taxon>
        <taxon>Rhipicephalus</taxon>
    </lineage>
</organism>
<evidence type="ECO:0000256" key="2">
    <source>
        <dbReference type="SAM" id="MobiDB-lite"/>
    </source>
</evidence>
<gene>
    <name evidence="3" type="ORF">HPB52_009239</name>
</gene>
<keyword evidence="4" id="KW-1185">Reference proteome</keyword>
<evidence type="ECO:0000313" key="4">
    <source>
        <dbReference type="Proteomes" id="UP000821837"/>
    </source>
</evidence>
<proteinExistence type="predicted"/>
<feature type="coiled-coil region" evidence="1">
    <location>
        <begin position="1"/>
        <end position="39"/>
    </location>
</feature>
<feature type="compositionally biased region" description="Basic and acidic residues" evidence="2">
    <location>
        <begin position="93"/>
        <end position="110"/>
    </location>
</feature>
<feature type="coiled-coil region" evidence="1">
    <location>
        <begin position="156"/>
        <end position="183"/>
    </location>
</feature>
<feature type="region of interest" description="Disordered" evidence="2">
    <location>
        <begin position="39"/>
        <end position="119"/>
    </location>
</feature>
<reference evidence="3" key="1">
    <citation type="journal article" date="2020" name="Cell">
        <title>Large-Scale Comparative Analyses of Tick Genomes Elucidate Their Genetic Diversity and Vector Capacities.</title>
        <authorList>
            <consortium name="Tick Genome and Microbiome Consortium (TIGMIC)"/>
            <person name="Jia N."/>
            <person name="Wang J."/>
            <person name="Shi W."/>
            <person name="Du L."/>
            <person name="Sun Y."/>
            <person name="Zhan W."/>
            <person name="Jiang J.F."/>
            <person name="Wang Q."/>
            <person name="Zhang B."/>
            <person name="Ji P."/>
            <person name="Bell-Sakyi L."/>
            <person name="Cui X.M."/>
            <person name="Yuan T.T."/>
            <person name="Jiang B.G."/>
            <person name="Yang W.F."/>
            <person name="Lam T.T."/>
            <person name="Chang Q.C."/>
            <person name="Ding S.J."/>
            <person name="Wang X.J."/>
            <person name="Zhu J.G."/>
            <person name="Ruan X.D."/>
            <person name="Zhao L."/>
            <person name="Wei J.T."/>
            <person name="Ye R.Z."/>
            <person name="Que T.C."/>
            <person name="Du C.H."/>
            <person name="Zhou Y.H."/>
            <person name="Cheng J.X."/>
            <person name="Dai P.F."/>
            <person name="Guo W.B."/>
            <person name="Han X.H."/>
            <person name="Huang E.J."/>
            <person name="Li L.F."/>
            <person name="Wei W."/>
            <person name="Gao Y.C."/>
            <person name="Liu J.Z."/>
            <person name="Shao H.Z."/>
            <person name="Wang X."/>
            <person name="Wang C.C."/>
            <person name="Yang T.C."/>
            <person name="Huo Q.B."/>
            <person name="Li W."/>
            <person name="Chen H.Y."/>
            <person name="Chen S.E."/>
            <person name="Zhou L.G."/>
            <person name="Ni X.B."/>
            <person name="Tian J.H."/>
            <person name="Sheng Y."/>
            <person name="Liu T."/>
            <person name="Pan Y.S."/>
            <person name="Xia L.Y."/>
            <person name="Li J."/>
            <person name="Zhao F."/>
            <person name="Cao W.C."/>
        </authorList>
    </citation>
    <scope>NUCLEOTIDE SEQUENCE</scope>
    <source>
        <strain evidence="3">Rsan-2018</strain>
    </source>
</reference>
<sequence>MDKENKELREELIRARKQNEKSMRKIEELQQTLNELLKRMRGPSGGIPSSCTSTPRGAAERGDATAAGGDGERDMGCGGEDEALAAVGSKFKSSSDARPSKDAENHAQEPKRRRPGARKIDAIEEIVNKLTNKTKPMFKTLLTRLNESDSERNAKYAAVNTQLAAMNKRIEDLEHGTVQLQQQQQERHEPGGAGLPLPQVVNVPTILNRGHNTNATHTERRDARTVASPQQL</sequence>
<dbReference type="Proteomes" id="UP000821837">
    <property type="component" value="Chromosome 1"/>
</dbReference>
<protein>
    <submittedName>
        <fullName evidence="3">Uncharacterized protein</fullName>
    </submittedName>
</protein>
<comment type="caution">
    <text evidence="3">The sequence shown here is derived from an EMBL/GenBank/DDBJ whole genome shotgun (WGS) entry which is preliminary data.</text>
</comment>
<keyword evidence="1" id="KW-0175">Coiled coil</keyword>
<reference evidence="3" key="2">
    <citation type="submission" date="2021-09" db="EMBL/GenBank/DDBJ databases">
        <authorList>
            <person name="Jia N."/>
            <person name="Wang J."/>
            <person name="Shi W."/>
            <person name="Du L."/>
            <person name="Sun Y."/>
            <person name="Zhan W."/>
            <person name="Jiang J."/>
            <person name="Wang Q."/>
            <person name="Zhang B."/>
            <person name="Ji P."/>
            <person name="Sakyi L.B."/>
            <person name="Cui X."/>
            <person name="Yuan T."/>
            <person name="Jiang B."/>
            <person name="Yang W."/>
            <person name="Lam T.T.-Y."/>
            <person name="Chang Q."/>
            <person name="Ding S."/>
            <person name="Wang X."/>
            <person name="Zhu J."/>
            <person name="Ruan X."/>
            <person name="Zhao L."/>
            <person name="Wei J."/>
            <person name="Que T."/>
            <person name="Du C."/>
            <person name="Cheng J."/>
            <person name="Dai P."/>
            <person name="Han X."/>
            <person name="Huang E."/>
            <person name="Gao Y."/>
            <person name="Liu J."/>
            <person name="Shao H."/>
            <person name="Ye R."/>
            <person name="Li L."/>
            <person name="Wei W."/>
            <person name="Wang X."/>
            <person name="Wang C."/>
            <person name="Huo Q."/>
            <person name="Li W."/>
            <person name="Guo W."/>
            <person name="Chen H."/>
            <person name="Chen S."/>
            <person name="Zhou L."/>
            <person name="Zhou L."/>
            <person name="Ni X."/>
            <person name="Tian J."/>
            <person name="Zhou Y."/>
            <person name="Sheng Y."/>
            <person name="Liu T."/>
            <person name="Pan Y."/>
            <person name="Xia L."/>
            <person name="Li J."/>
            <person name="Zhao F."/>
            <person name="Cao W."/>
        </authorList>
    </citation>
    <scope>NUCLEOTIDE SEQUENCE</scope>
    <source>
        <strain evidence="3">Rsan-2018</strain>
        <tissue evidence="3">Larvae</tissue>
    </source>
</reference>
<name>A0A9D4T921_RHISA</name>